<dbReference type="EMBL" id="BSSD01000001">
    <property type="protein sequence ID" value="GLW90179.1"/>
    <property type="molecule type" value="Genomic_DNA"/>
</dbReference>
<dbReference type="Gene3D" id="3.40.50.1820">
    <property type="entry name" value="alpha/beta hydrolase"/>
    <property type="match status" value="1"/>
</dbReference>
<dbReference type="RefSeq" id="WP_285607978.1">
    <property type="nucleotide sequence ID" value="NZ_BSSD01000001.1"/>
</dbReference>
<dbReference type="Proteomes" id="UP001165042">
    <property type="component" value="Unassembled WGS sequence"/>
</dbReference>
<evidence type="ECO:0000313" key="1">
    <source>
        <dbReference type="EMBL" id="GLW90179.1"/>
    </source>
</evidence>
<dbReference type="SUPFAM" id="SSF53474">
    <property type="entry name" value="alpha/beta-Hydrolases"/>
    <property type="match status" value="1"/>
</dbReference>
<dbReference type="AlphaFoldDB" id="A0A9W6QKD0"/>
<gene>
    <name evidence="1" type="ORF">Aglo03_09950</name>
</gene>
<organism evidence="1 2">
    <name type="scientific">Actinokineospora globicatena</name>
    <dbReference type="NCBI Taxonomy" id="103729"/>
    <lineage>
        <taxon>Bacteria</taxon>
        <taxon>Bacillati</taxon>
        <taxon>Actinomycetota</taxon>
        <taxon>Actinomycetes</taxon>
        <taxon>Pseudonocardiales</taxon>
        <taxon>Pseudonocardiaceae</taxon>
        <taxon>Actinokineospora</taxon>
    </lineage>
</organism>
<name>A0A9W6QKD0_9PSEU</name>
<keyword evidence="2" id="KW-1185">Reference proteome</keyword>
<reference evidence="1" key="1">
    <citation type="submission" date="2023-02" db="EMBL/GenBank/DDBJ databases">
        <title>Actinokineospora globicatena NBRC 15670.</title>
        <authorList>
            <person name="Ichikawa N."/>
            <person name="Sato H."/>
            <person name="Tonouchi N."/>
        </authorList>
    </citation>
    <scope>NUCLEOTIDE SEQUENCE</scope>
    <source>
        <strain evidence="1">NBRC 15670</strain>
    </source>
</reference>
<dbReference type="InterPro" id="IPR029058">
    <property type="entry name" value="AB_hydrolase_fold"/>
</dbReference>
<sequence length="248" mass="26352">MSRYTDFHEPEGLRVRGTVLVVPGRGETQATYTRLGSRLAADAYRVRVLDAPRVAPGDVAASLEHLAADLTAALDTVVLARPLVLIGADSGAALVSALLQRGDTTAPWWPEAVVLAGLPSPVGADAADWAAELDIRTTCPAHRAVLTDDTAFERGSLRTPLPPELTTPTPTDLPRLILIGDQDPLADRPGLTAAVHASPRSRLSTVRDAHHDVLNDRQHRSVAAEIISFLETLGNGLVPIITVESSAW</sequence>
<comment type="caution">
    <text evidence="1">The sequence shown here is derived from an EMBL/GenBank/DDBJ whole genome shotgun (WGS) entry which is preliminary data.</text>
</comment>
<evidence type="ECO:0008006" key="3">
    <source>
        <dbReference type="Google" id="ProtNLM"/>
    </source>
</evidence>
<protein>
    <recommendedName>
        <fullName evidence="3">Lysophospholipase, alpha-beta hydrolase superfamily</fullName>
    </recommendedName>
</protein>
<evidence type="ECO:0000313" key="2">
    <source>
        <dbReference type="Proteomes" id="UP001165042"/>
    </source>
</evidence>
<accession>A0A9W6QKD0</accession>
<proteinExistence type="predicted"/>